<proteinExistence type="predicted"/>
<sequence>MDFPSPHESDVEMMHTDTMLHANLAVHYGHPHHPTHRPLPPHPGIPSMSTDPQSVFSGVYVPGLSPMDQPPQSDAMEEYARLMGIKVENDDPHATAYGHHPHPHDVAKIQANAAYFENLINRDRNDAMDDGTNVTSMTLPAGIGSGMNGFLTAPMPPSAPLYNNPTSELAFHDGASRLYDPNSGNVFRGQSPPLPFHKGPQGSVRKHSHRK</sequence>
<comment type="caution">
    <text evidence="2">The sequence shown here is derived from an EMBL/GenBank/DDBJ whole genome shotgun (WGS) entry which is preliminary data.</text>
</comment>
<organism evidence="2 3">
    <name type="scientific">Bremia lactucae</name>
    <name type="common">Lettuce downy mildew</name>
    <dbReference type="NCBI Taxonomy" id="4779"/>
    <lineage>
        <taxon>Eukaryota</taxon>
        <taxon>Sar</taxon>
        <taxon>Stramenopiles</taxon>
        <taxon>Oomycota</taxon>
        <taxon>Peronosporomycetes</taxon>
        <taxon>Peronosporales</taxon>
        <taxon>Peronosporaceae</taxon>
        <taxon>Bremia</taxon>
    </lineage>
</organism>
<dbReference type="EMBL" id="SHOA02000004">
    <property type="protein sequence ID" value="TDH71207.1"/>
    <property type="molecule type" value="Genomic_DNA"/>
</dbReference>
<keyword evidence="3" id="KW-1185">Reference proteome</keyword>
<dbReference type="Proteomes" id="UP000294530">
    <property type="component" value="Unassembled WGS sequence"/>
</dbReference>
<evidence type="ECO:0000313" key="3">
    <source>
        <dbReference type="Proteomes" id="UP000294530"/>
    </source>
</evidence>
<dbReference type="RefSeq" id="XP_067820706.1">
    <property type="nucleotide sequence ID" value="XM_067965356.1"/>
</dbReference>
<protein>
    <submittedName>
        <fullName evidence="2">Uncharacterized protein</fullName>
    </submittedName>
</protein>
<name>A0A976IGM5_BRELC</name>
<evidence type="ECO:0000313" key="2">
    <source>
        <dbReference type="EMBL" id="TDH71207.1"/>
    </source>
</evidence>
<reference evidence="2 3" key="1">
    <citation type="journal article" date="2021" name="Genome Biol.">
        <title>AFLAP: assembly-free linkage analysis pipeline using k-mers from genome sequencing data.</title>
        <authorList>
            <person name="Fletcher K."/>
            <person name="Zhang L."/>
            <person name="Gil J."/>
            <person name="Han R."/>
            <person name="Cavanaugh K."/>
            <person name="Michelmore R."/>
        </authorList>
    </citation>
    <scope>NUCLEOTIDE SEQUENCE [LARGE SCALE GENOMIC DNA]</scope>
    <source>
        <strain evidence="2 3">SF5</strain>
    </source>
</reference>
<dbReference type="KEGG" id="blac:94351027"/>
<accession>A0A976IGM5</accession>
<feature type="region of interest" description="Disordered" evidence="1">
    <location>
        <begin position="174"/>
        <end position="211"/>
    </location>
</feature>
<gene>
    <name evidence="2" type="ORF">CCR75_007295</name>
</gene>
<evidence type="ECO:0000256" key="1">
    <source>
        <dbReference type="SAM" id="MobiDB-lite"/>
    </source>
</evidence>
<dbReference type="AlphaFoldDB" id="A0A976IGM5"/>
<dbReference type="GeneID" id="94351027"/>
<dbReference type="OrthoDB" id="71302at2759"/>